<reference evidence="3" key="2">
    <citation type="submission" date="2021-04" db="EMBL/GenBank/DDBJ databases">
        <authorList>
            <person name="Gilroy R."/>
        </authorList>
    </citation>
    <scope>NUCLEOTIDE SEQUENCE</scope>
    <source>
        <strain evidence="3">USAMLcec3-2134</strain>
    </source>
</reference>
<dbReference type="GO" id="GO:0016747">
    <property type="term" value="F:acyltransferase activity, transferring groups other than amino-acyl groups"/>
    <property type="evidence" value="ECO:0007669"/>
    <property type="project" value="InterPro"/>
</dbReference>
<dbReference type="AlphaFoldDB" id="A0A9D2MS34"/>
<evidence type="ECO:0000256" key="1">
    <source>
        <dbReference type="SAM" id="MobiDB-lite"/>
    </source>
</evidence>
<dbReference type="PANTHER" id="PTHR43451:SF1">
    <property type="entry name" value="ACETYLTRANSFERASE"/>
    <property type="match status" value="1"/>
</dbReference>
<dbReference type="InterPro" id="IPR052564">
    <property type="entry name" value="N-acetyltrans/Recomb-assoc"/>
</dbReference>
<dbReference type="CDD" id="cd04301">
    <property type="entry name" value="NAT_SF"/>
    <property type="match status" value="1"/>
</dbReference>
<dbReference type="PROSITE" id="PS51186">
    <property type="entry name" value="GNAT"/>
    <property type="match status" value="1"/>
</dbReference>
<name>A0A9D2MS34_9FIRM</name>
<keyword evidence="3" id="KW-0012">Acyltransferase</keyword>
<dbReference type="Pfam" id="PF13673">
    <property type="entry name" value="Acetyltransf_10"/>
    <property type="match status" value="1"/>
</dbReference>
<feature type="compositionally biased region" description="Basic and acidic residues" evidence="1">
    <location>
        <begin position="149"/>
        <end position="162"/>
    </location>
</feature>
<reference evidence="3" key="1">
    <citation type="journal article" date="2021" name="PeerJ">
        <title>Extensive microbial diversity within the chicken gut microbiome revealed by metagenomics and culture.</title>
        <authorList>
            <person name="Gilroy R."/>
            <person name="Ravi A."/>
            <person name="Getino M."/>
            <person name="Pursley I."/>
            <person name="Horton D.L."/>
            <person name="Alikhan N.F."/>
            <person name="Baker D."/>
            <person name="Gharbi K."/>
            <person name="Hall N."/>
            <person name="Watson M."/>
            <person name="Adriaenssens E.M."/>
            <person name="Foster-Nyarko E."/>
            <person name="Jarju S."/>
            <person name="Secka A."/>
            <person name="Antonio M."/>
            <person name="Oren A."/>
            <person name="Chaudhuri R.R."/>
            <person name="La Ragione R."/>
            <person name="Hildebrand F."/>
            <person name="Pallen M.J."/>
        </authorList>
    </citation>
    <scope>NUCLEOTIDE SEQUENCE</scope>
    <source>
        <strain evidence="3">USAMLcec3-2134</strain>
    </source>
</reference>
<evidence type="ECO:0000313" key="4">
    <source>
        <dbReference type="Proteomes" id="UP000886883"/>
    </source>
</evidence>
<sequence length="170" mass="19093">MTIRSYRPEDLDEILQLFYDTVHAVNARDYAPEQLDAWADGRADREAWNRSLLEHDTRVALIGETIVGFADMDENGYLDRLYVHRDFQGKGIASALCDKLESGNPVPKYRVHASITARPFFEKRGYAAVYEQQVERHGILLTNFAMEKSGPEKESGAKEEGGRGGSLAGK</sequence>
<dbReference type="SUPFAM" id="SSF55729">
    <property type="entry name" value="Acyl-CoA N-acyltransferases (Nat)"/>
    <property type="match status" value="1"/>
</dbReference>
<organism evidence="3 4">
    <name type="scientific">Candidatus Eisenbergiella merdigallinarum</name>
    <dbReference type="NCBI Taxonomy" id="2838552"/>
    <lineage>
        <taxon>Bacteria</taxon>
        <taxon>Bacillati</taxon>
        <taxon>Bacillota</taxon>
        <taxon>Clostridia</taxon>
        <taxon>Lachnospirales</taxon>
        <taxon>Lachnospiraceae</taxon>
        <taxon>Eisenbergiella</taxon>
    </lineage>
</organism>
<feature type="region of interest" description="Disordered" evidence="1">
    <location>
        <begin position="147"/>
        <end position="170"/>
    </location>
</feature>
<dbReference type="EC" id="2.3.1.-" evidence="3"/>
<evidence type="ECO:0000313" key="3">
    <source>
        <dbReference type="EMBL" id="HJB91158.1"/>
    </source>
</evidence>
<feature type="domain" description="N-acetyltransferase" evidence="2">
    <location>
        <begin position="1"/>
        <end position="151"/>
    </location>
</feature>
<keyword evidence="3" id="KW-0808">Transferase</keyword>
<dbReference type="Gene3D" id="3.40.630.30">
    <property type="match status" value="1"/>
</dbReference>
<evidence type="ECO:0000259" key="2">
    <source>
        <dbReference type="PROSITE" id="PS51186"/>
    </source>
</evidence>
<protein>
    <submittedName>
        <fullName evidence="3">GNAT family N-acetyltransferase</fullName>
        <ecNumber evidence="3">2.3.1.-</ecNumber>
    </submittedName>
</protein>
<dbReference type="Proteomes" id="UP000886883">
    <property type="component" value="Unassembled WGS sequence"/>
</dbReference>
<dbReference type="EMBL" id="DWXE01000023">
    <property type="protein sequence ID" value="HJB91158.1"/>
    <property type="molecule type" value="Genomic_DNA"/>
</dbReference>
<comment type="caution">
    <text evidence="3">The sequence shown here is derived from an EMBL/GenBank/DDBJ whole genome shotgun (WGS) entry which is preliminary data.</text>
</comment>
<gene>
    <name evidence="3" type="ORF">H9763_06770</name>
</gene>
<accession>A0A9D2MS34</accession>
<proteinExistence type="predicted"/>
<dbReference type="InterPro" id="IPR016181">
    <property type="entry name" value="Acyl_CoA_acyltransferase"/>
</dbReference>
<dbReference type="InterPro" id="IPR000182">
    <property type="entry name" value="GNAT_dom"/>
</dbReference>
<dbReference type="PANTHER" id="PTHR43451">
    <property type="entry name" value="ACETYLTRANSFERASE (GNAT) FAMILY PROTEIN"/>
    <property type="match status" value="1"/>
</dbReference>